<gene>
    <name evidence="1" type="ORF">GQF42_33725</name>
</gene>
<dbReference type="Proteomes" id="UP000436138">
    <property type="component" value="Chromosome"/>
</dbReference>
<name>A0A6I6NF67_9ACTN</name>
<dbReference type="SUPFAM" id="SSF110087">
    <property type="entry name" value="DR1885-like metal-binding protein"/>
    <property type="match status" value="1"/>
</dbReference>
<evidence type="ECO:0000313" key="1">
    <source>
        <dbReference type="EMBL" id="QHA09972.1"/>
    </source>
</evidence>
<dbReference type="EMBL" id="CP047020">
    <property type="protein sequence ID" value="QHA09972.1"/>
    <property type="molecule type" value="Genomic_DNA"/>
</dbReference>
<proteinExistence type="predicted"/>
<dbReference type="Gene3D" id="2.60.40.1890">
    <property type="entry name" value="PCu(A)C copper chaperone"/>
    <property type="match status" value="1"/>
</dbReference>
<sequence length="174" mass="18015">MAEQNHPWRLSRRRLTDALLAALAPVAACCLALGGLSVWTAYGNAGSPARITVTGGRVFLPYGGVPETAAFFRISNSGGSVDRLVKVTSEGPGGATTLSRHRMTDGRSAYAQTVESVAVPAGGSLAMSPSSLDVTVPATTRRQAGDLVPFTLHFEHSGAVRTLAVVVRPGQDGT</sequence>
<dbReference type="AlphaFoldDB" id="A0A6I6NF67"/>
<dbReference type="InterPro" id="IPR058248">
    <property type="entry name" value="Lxx211020-like"/>
</dbReference>
<reference evidence="1 2" key="1">
    <citation type="submission" date="2019-12" db="EMBL/GenBank/DDBJ databases">
        <title>Streptomyces sp. strain T44 isolated from rhizosphere soil of Broussonetia papyrifera.</title>
        <authorList>
            <person name="Mo P."/>
        </authorList>
    </citation>
    <scope>NUCLEOTIDE SEQUENCE [LARGE SCALE GENOMIC DNA]</scope>
    <source>
        <strain evidence="1 2">T44</strain>
    </source>
</reference>
<organism evidence="1 2">
    <name type="scientific">Streptomyces broussonetiae</name>
    <dbReference type="NCBI Taxonomy" id="2686304"/>
    <lineage>
        <taxon>Bacteria</taxon>
        <taxon>Bacillati</taxon>
        <taxon>Actinomycetota</taxon>
        <taxon>Actinomycetes</taxon>
        <taxon>Kitasatosporales</taxon>
        <taxon>Streptomycetaceae</taxon>
        <taxon>Streptomyces</taxon>
    </lineage>
</organism>
<protein>
    <submittedName>
        <fullName evidence="1">Copper chaperone PCu(A)C</fullName>
    </submittedName>
</protein>
<dbReference type="PANTHER" id="PTHR36302:SF1">
    <property type="entry name" value="COPPER CHAPERONE PCU(A)C"/>
    <property type="match status" value="1"/>
</dbReference>
<dbReference type="InterPro" id="IPR007410">
    <property type="entry name" value="LpqE-like"/>
</dbReference>
<keyword evidence="2" id="KW-1185">Reference proteome</keyword>
<dbReference type="InterPro" id="IPR036182">
    <property type="entry name" value="PCuAC_sf"/>
</dbReference>
<dbReference type="Pfam" id="PF04314">
    <property type="entry name" value="PCuAC"/>
    <property type="match status" value="1"/>
</dbReference>
<dbReference type="PANTHER" id="PTHR36302">
    <property type="entry name" value="BLR7088 PROTEIN"/>
    <property type="match status" value="1"/>
</dbReference>
<accession>A0A6I6NF67</accession>
<evidence type="ECO:0000313" key="2">
    <source>
        <dbReference type="Proteomes" id="UP000436138"/>
    </source>
</evidence>
<dbReference type="KEGG" id="sbro:GQF42_33725"/>